<dbReference type="EMBL" id="JBHLUN010000002">
    <property type="protein sequence ID" value="MFC0407423.1"/>
    <property type="molecule type" value="Genomic_DNA"/>
</dbReference>
<evidence type="ECO:0000313" key="2">
    <source>
        <dbReference type="EMBL" id="MFC0407423.1"/>
    </source>
</evidence>
<dbReference type="PROSITE" id="PS51318">
    <property type="entry name" value="TAT"/>
    <property type="match status" value="1"/>
</dbReference>
<accession>A0ABV6JNY3</accession>
<gene>
    <name evidence="2" type="ORF">ACFFGY_04130</name>
</gene>
<comment type="caution">
    <text evidence="2">The sequence shown here is derived from an EMBL/GenBank/DDBJ whole genome shotgun (WGS) entry which is preliminary data.</text>
</comment>
<dbReference type="InterPro" id="IPR036374">
    <property type="entry name" value="OxRdtase_Mopterin-bd_sf"/>
</dbReference>
<dbReference type="Proteomes" id="UP001589865">
    <property type="component" value="Unassembled WGS sequence"/>
</dbReference>
<dbReference type="Gene3D" id="3.90.420.10">
    <property type="entry name" value="Oxidoreductase, molybdopterin-binding domain"/>
    <property type="match status" value="1"/>
</dbReference>
<sequence length="174" mass="19473">MNRWTRRSFMSTAALGASATGLLRPARAAELPKPTETVILTISGKISVFNDGDRARFDRPMLEALGTTSFRTQTPWYEQPVTFEGVPMTRLLAAVGASGTTLQAYALNDYVSEIPIEDFARYGTLLALKRDGAYMPVRDKGPLFIVYPYDTDPELRSQRFYGRSAWQVARLVVR</sequence>
<evidence type="ECO:0000256" key="1">
    <source>
        <dbReference type="SAM" id="SignalP"/>
    </source>
</evidence>
<feature type="signal peptide" evidence="1">
    <location>
        <begin position="1"/>
        <end position="28"/>
    </location>
</feature>
<keyword evidence="3" id="KW-1185">Reference proteome</keyword>
<dbReference type="InterPro" id="IPR006311">
    <property type="entry name" value="TAT_signal"/>
</dbReference>
<protein>
    <submittedName>
        <fullName evidence="2">Oxidoreductase</fullName>
    </submittedName>
</protein>
<keyword evidence="1" id="KW-0732">Signal</keyword>
<dbReference type="RefSeq" id="WP_377043122.1">
    <property type="nucleotide sequence ID" value="NZ_JBHLUN010000002.1"/>
</dbReference>
<reference evidence="2 3" key="1">
    <citation type="submission" date="2024-09" db="EMBL/GenBank/DDBJ databases">
        <authorList>
            <person name="Sun Q."/>
            <person name="Mori K."/>
        </authorList>
    </citation>
    <scope>NUCLEOTIDE SEQUENCE [LARGE SCALE GENOMIC DNA]</scope>
    <source>
        <strain evidence="2 3">TBRC 5777</strain>
    </source>
</reference>
<feature type="chain" id="PRO_5046044468" evidence="1">
    <location>
        <begin position="29"/>
        <end position="174"/>
    </location>
</feature>
<proteinExistence type="predicted"/>
<organism evidence="2 3">
    <name type="scientific">Roseomonas elaeocarpi</name>
    <dbReference type="NCBI Taxonomy" id="907779"/>
    <lineage>
        <taxon>Bacteria</taxon>
        <taxon>Pseudomonadati</taxon>
        <taxon>Pseudomonadota</taxon>
        <taxon>Alphaproteobacteria</taxon>
        <taxon>Acetobacterales</taxon>
        <taxon>Roseomonadaceae</taxon>
        <taxon>Roseomonas</taxon>
    </lineage>
</organism>
<dbReference type="SUPFAM" id="SSF56524">
    <property type="entry name" value="Oxidoreductase molybdopterin-binding domain"/>
    <property type="match status" value="1"/>
</dbReference>
<name>A0ABV6JNY3_9PROT</name>
<evidence type="ECO:0000313" key="3">
    <source>
        <dbReference type="Proteomes" id="UP001589865"/>
    </source>
</evidence>